<keyword evidence="3" id="KW-1185">Reference proteome</keyword>
<dbReference type="EMBL" id="JAECVU010000003">
    <property type="protein sequence ID" value="MBH8588481.1"/>
    <property type="molecule type" value="Genomic_DNA"/>
</dbReference>
<comment type="caution">
    <text evidence="2">The sequence shown here is derived from an EMBL/GenBank/DDBJ whole genome shotgun (WGS) entry which is preliminary data.</text>
</comment>
<evidence type="ECO:0000313" key="3">
    <source>
        <dbReference type="Proteomes" id="UP000641910"/>
    </source>
</evidence>
<dbReference type="Gene3D" id="3.40.1580.10">
    <property type="entry name" value="SMI1/KNR4-like"/>
    <property type="match status" value="1"/>
</dbReference>
<name>A0ABS0QGT3_THEVU</name>
<dbReference type="SMART" id="SM00860">
    <property type="entry name" value="SMI1_KNR4"/>
    <property type="match status" value="1"/>
</dbReference>
<feature type="domain" description="Knr4/Smi1-like" evidence="1">
    <location>
        <begin position="10"/>
        <end position="146"/>
    </location>
</feature>
<dbReference type="Proteomes" id="UP000641910">
    <property type="component" value="Unassembled WGS sequence"/>
</dbReference>
<dbReference type="Pfam" id="PF09346">
    <property type="entry name" value="SMI1_KNR4"/>
    <property type="match status" value="1"/>
</dbReference>
<protein>
    <submittedName>
        <fullName evidence="2">SMI1/KNR4 family protein</fullName>
    </submittedName>
</protein>
<dbReference type="InterPro" id="IPR018958">
    <property type="entry name" value="Knr4/Smi1-like_dom"/>
</dbReference>
<dbReference type="InterPro" id="IPR037883">
    <property type="entry name" value="Knr4/Smi1-like_sf"/>
</dbReference>
<evidence type="ECO:0000313" key="2">
    <source>
        <dbReference type="EMBL" id="MBH8588481.1"/>
    </source>
</evidence>
<organism evidence="2 3">
    <name type="scientific">Thermoactinomyces vulgaris</name>
    <dbReference type="NCBI Taxonomy" id="2026"/>
    <lineage>
        <taxon>Bacteria</taxon>
        <taxon>Bacillati</taxon>
        <taxon>Bacillota</taxon>
        <taxon>Bacilli</taxon>
        <taxon>Bacillales</taxon>
        <taxon>Thermoactinomycetaceae</taxon>
        <taxon>Thermoactinomyces</taxon>
    </lineage>
</organism>
<evidence type="ECO:0000259" key="1">
    <source>
        <dbReference type="SMART" id="SM00860"/>
    </source>
</evidence>
<gene>
    <name evidence="2" type="ORF">I8U22_06555</name>
</gene>
<dbReference type="RefSeq" id="WP_037994658.1">
    <property type="nucleotide sequence ID" value="NZ_CP039710.1"/>
</dbReference>
<dbReference type="SUPFAM" id="SSF160631">
    <property type="entry name" value="SMI1/KNR4-like"/>
    <property type="match status" value="1"/>
</dbReference>
<accession>A0ABS0QGT3</accession>
<sequence length="157" mass="18449">MISWAEQEEKIPDEQFAEIEEEIGVKLPKDYIHWVQQYAAPEDGNTYLLVDGKHYHFDAFYPPDSIIEEFEALYFGEEEFKEFGLLVPFAFDGSLNHYCFYYRPGNLNPLILWKDKNDALEAIFDKNKLNNRVQIFGSSFTEFINALYHPAENIDSM</sequence>
<proteinExistence type="predicted"/>
<reference evidence="2 3" key="1">
    <citation type="submission" date="2020-12" db="EMBL/GenBank/DDBJ databases">
        <title>WGS of Thermoactinomyces spp.</title>
        <authorList>
            <person name="Cheng K."/>
        </authorList>
    </citation>
    <scope>NUCLEOTIDE SEQUENCE [LARGE SCALE GENOMIC DNA]</scope>
    <source>
        <strain evidence="3">CICC 10650\ACCC 41061</strain>
    </source>
</reference>